<reference evidence="2 3" key="1">
    <citation type="submission" date="2015-05" db="EMBL/GenBank/DDBJ databases">
        <title>Whole genome sequence and identification of bacterial endophytes from Costus igneus.</title>
        <authorList>
            <person name="Lee Y.P."/>
            <person name="Gan H.M."/>
            <person name="Eng W."/>
            <person name="Wheatley M.S."/>
            <person name="Caraballo A."/>
            <person name="Polter S."/>
            <person name="Savka M.A."/>
            <person name="Hudson A.O."/>
        </authorList>
    </citation>
    <scope>NUCLEOTIDE SEQUENCE [LARGE SCALE GENOMIC DNA]</scope>
    <source>
        <strain evidence="2 3">RIT375</strain>
    </source>
</reference>
<gene>
    <name evidence="2" type="ORF">ABW01_22030</name>
</gene>
<evidence type="ECO:0000313" key="2">
    <source>
        <dbReference type="EMBL" id="KLV15933.1"/>
    </source>
</evidence>
<dbReference type="PATRIC" id="fig|1392.242.peg.2284"/>
<comment type="caution">
    <text evidence="2">The sequence shown here is derived from an EMBL/GenBank/DDBJ whole genome shotgun (WGS) entry which is preliminary data.</text>
</comment>
<name>A0A0J1HQE3_BACAN</name>
<organism evidence="2 3">
    <name type="scientific">Bacillus anthracis</name>
    <name type="common">anthrax bacterium</name>
    <dbReference type="NCBI Taxonomy" id="1392"/>
    <lineage>
        <taxon>Bacteria</taxon>
        <taxon>Bacillati</taxon>
        <taxon>Bacillota</taxon>
        <taxon>Bacilli</taxon>
        <taxon>Bacillales</taxon>
        <taxon>Bacillaceae</taxon>
        <taxon>Bacillus</taxon>
        <taxon>Bacillus cereus group</taxon>
    </lineage>
</organism>
<evidence type="ECO:0000313" key="3">
    <source>
        <dbReference type="Proteomes" id="UP000035904"/>
    </source>
</evidence>
<evidence type="ECO:0000256" key="1">
    <source>
        <dbReference type="SAM" id="Phobius"/>
    </source>
</evidence>
<sequence>MKEESLWKVSLESLKMRSNICFIITSFSILLGDTYYYNKRFPNHRYPEWLEFLKCLDE</sequence>
<keyword evidence="1" id="KW-1133">Transmembrane helix</keyword>
<accession>A0A0J1HQE3</accession>
<dbReference type="Proteomes" id="UP000035904">
    <property type="component" value="Unassembled WGS sequence"/>
</dbReference>
<protein>
    <recommendedName>
        <fullName evidence="4">DUF3405 domain-containing protein</fullName>
    </recommendedName>
</protein>
<dbReference type="AlphaFoldDB" id="A0A0J1HQE3"/>
<dbReference type="EMBL" id="LDPG01000019">
    <property type="protein sequence ID" value="KLV15933.1"/>
    <property type="molecule type" value="Genomic_DNA"/>
</dbReference>
<feature type="transmembrane region" description="Helical" evidence="1">
    <location>
        <begin position="20"/>
        <end position="37"/>
    </location>
</feature>
<keyword evidence="1" id="KW-0812">Transmembrane</keyword>
<keyword evidence="1" id="KW-0472">Membrane</keyword>
<proteinExistence type="predicted"/>
<evidence type="ECO:0008006" key="4">
    <source>
        <dbReference type="Google" id="ProtNLM"/>
    </source>
</evidence>